<dbReference type="Proteomes" id="UP001293718">
    <property type="component" value="Unassembled WGS sequence"/>
</dbReference>
<evidence type="ECO:0000313" key="1">
    <source>
        <dbReference type="EMBL" id="MDZ5458428.1"/>
    </source>
</evidence>
<dbReference type="RefSeq" id="WP_322466505.1">
    <property type="nucleotide sequence ID" value="NZ_JAXOJX010000029.1"/>
</dbReference>
<reference evidence="1 2" key="1">
    <citation type="submission" date="2023-11" db="EMBL/GenBank/DDBJ databases">
        <title>Draft genome of Azohydromonas lata strain H1 (DSM1123), a polyhydroxyalkanoate producer.</title>
        <authorList>
            <person name="Traversa D."/>
            <person name="D'Addabbo P."/>
            <person name="Pazzani C."/>
            <person name="Manzari C."/>
            <person name="Chiara M."/>
            <person name="Scrascia M."/>
        </authorList>
    </citation>
    <scope>NUCLEOTIDE SEQUENCE [LARGE SCALE GENOMIC DNA]</scope>
    <source>
        <strain evidence="1 2">H1</strain>
    </source>
</reference>
<proteinExistence type="predicted"/>
<evidence type="ECO:0008006" key="3">
    <source>
        <dbReference type="Google" id="ProtNLM"/>
    </source>
</evidence>
<gene>
    <name evidence="1" type="ORF">SM757_17770</name>
</gene>
<accession>A0ABU5IH13</accession>
<dbReference type="EMBL" id="JAXOJX010000029">
    <property type="protein sequence ID" value="MDZ5458428.1"/>
    <property type="molecule type" value="Genomic_DNA"/>
</dbReference>
<protein>
    <recommendedName>
        <fullName evidence="3">Phasin domain-containing protein</fullName>
    </recommendedName>
</protein>
<organism evidence="1 2">
    <name type="scientific">Azohydromonas lata</name>
    <dbReference type="NCBI Taxonomy" id="45677"/>
    <lineage>
        <taxon>Bacteria</taxon>
        <taxon>Pseudomonadati</taxon>
        <taxon>Pseudomonadota</taxon>
        <taxon>Betaproteobacteria</taxon>
        <taxon>Burkholderiales</taxon>
        <taxon>Sphaerotilaceae</taxon>
        <taxon>Azohydromonas</taxon>
    </lineage>
</organism>
<sequence length="175" mass="19141">MSTVQNTMMKARGSRADDWLKAQIEAAKAAMPDAQDPARVPLPLVPLAQLQMLQSTLAHEASGYASRAAEAGAALPALANDPNAAQEAWALASAAVQRWWSVQAQSVRDWVELGKEMGELKQARSVSNYLSMQINYADQAQANVSSWQLNMAEWMDAVMVDTGWWLARKRAQARG</sequence>
<name>A0ABU5IH13_9BURK</name>
<evidence type="ECO:0000313" key="2">
    <source>
        <dbReference type="Proteomes" id="UP001293718"/>
    </source>
</evidence>
<keyword evidence="2" id="KW-1185">Reference proteome</keyword>
<comment type="caution">
    <text evidence="1">The sequence shown here is derived from an EMBL/GenBank/DDBJ whole genome shotgun (WGS) entry which is preliminary data.</text>
</comment>